<dbReference type="SUPFAM" id="SSF46626">
    <property type="entry name" value="Cytochrome c"/>
    <property type="match status" value="1"/>
</dbReference>
<keyword evidence="5 6" id="KW-0186">Copper</keyword>
<dbReference type="GO" id="GO:0046872">
    <property type="term" value="F:metal ion binding"/>
    <property type="evidence" value="ECO:0007669"/>
    <property type="project" value="UniProtKB-KW"/>
</dbReference>
<dbReference type="OrthoDB" id="5567697at2"/>
<evidence type="ECO:0000256" key="6">
    <source>
        <dbReference type="PIRSR" id="PIRSR603782-1"/>
    </source>
</evidence>
<feature type="disulfide bond" description="Redox-active" evidence="7">
    <location>
        <begin position="84"/>
        <end position="88"/>
    </location>
</feature>
<organism evidence="11 12">
    <name type="scientific">Pseudomonas jinjuensis</name>
    <dbReference type="NCBI Taxonomy" id="198616"/>
    <lineage>
        <taxon>Bacteria</taxon>
        <taxon>Pseudomonadati</taxon>
        <taxon>Pseudomonadota</taxon>
        <taxon>Gammaproteobacteria</taxon>
        <taxon>Pseudomonadales</taxon>
        <taxon>Pseudomonadaceae</taxon>
        <taxon>Pseudomonas</taxon>
    </lineage>
</organism>
<evidence type="ECO:0000256" key="4">
    <source>
        <dbReference type="ARBA" id="ARBA00023004"/>
    </source>
</evidence>
<evidence type="ECO:0000313" key="11">
    <source>
        <dbReference type="EMBL" id="SDO52852.1"/>
    </source>
</evidence>
<proteinExistence type="inferred from homology"/>
<keyword evidence="2 8" id="KW-0349">Heme</keyword>
<evidence type="ECO:0000256" key="2">
    <source>
        <dbReference type="ARBA" id="ARBA00022617"/>
    </source>
</evidence>
<dbReference type="CDD" id="cd02968">
    <property type="entry name" value="SCO"/>
    <property type="match status" value="1"/>
</dbReference>
<dbReference type="RefSeq" id="WP_084311667.1">
    <property type="nucleotide sequence ID" value="NZ_FNIJ01000012.1"/>
</dbReference>
<accession>A0A1H0KAQ7</accession>
<evidence type="ECO:0000256" key="1">
    <source>
        <dbReference type="ARBA" id="ARBA00010996"/>
    </source>
</evidence>
<dbReference type="GO" id="GO:0020037">
    <property type="term" value="F:heme binding"/>
    <property type="evidence" value="ECO:0007669"/>
    <property type="project" value="InterPro"/>
</dbReference>
<dbReference type="STRING" id="198616.SAMN05216193_112107"/>
<evidence type="ECO:0000259" key="9">
    <source>
        <dbReference type="PROSITE" id="PS51007"/>
    </source>
</evidence>
<dbReference type="PANTHER" id="PTHR12151:SF5">
    <property type="entry name" value="AT19154P"/>
    <property type="match status" value="1"/>
</dbReference>
<dbReference type="GO" id="GO:0009055">
    <property type="term" value="F:electron transfer activity"/>
    <property type="evidence" value="ECO:0007669"/>
    <property type="project" value="InterPro"/>
</dbReference>
<reference evidence="12" key="1">
    <citation type="submission" date="2016-10" db="EMBL/GenBank/DDBJ databases">
        <authorList>
            <person name="Varghese N."/>
            <person name="Submissions S."/>
        </authorList>
    </citation>
    <scope>NUCLEOTIDE SEQUENCE [LARGE SCALE GENOMIC DNA]</scope>
    <source>
        <strain evidence="12">JCM 21621</strain>
    </source>
</reference>
<dbReference type="AlphaFoldDB" id="A0A1H0KAQ7"/>
<dbReference type="SUPFAM" id="SSF52833">
    <property type="entry name" value="Thioredoxin-like"/>
    <property type="match status" value="1"/>
</dbReference>
<dbReference type="Gene3D" id="3.40.30.10">
    <property type="entry name" value="Glutaredoxin"/>
    <property type="match status" value="1"/>
</dbReference>
<dbReference type="Pfam" id="PF02630">
    <property type="entry name" value="SCO1-SenC"/>
    <property type="match status" value="1"/>
</dbReference>
<dbReference type="EMBL" id="FNIJ01000012">
    <property type="protein sequence ID" value="SDO52852.1"/>
    <property type="molecule type" value="Genomic_DNA"/>
</dbReference>
<dbReference type="Gene3D" id="1.10.760.10">
    <property type="entry name" value="Cytochrome c-like domain"/>
    <property type="match status" value="1"/>
</dbReference>
<dbReference type="InterPro" id="IPR036909">
    <property type="entry name" value="Cyt_c-like_dom_sf"/>
</dbReference>
<protein>
    <submittedName>
        <fullName evidence="11">Protein SCO1/2</fullName>
    </submittedName>
</protein>
<gene>
    <name evidence="11" type="ORF">SAMN05216193_112107</name>
</gene>
<feature type="domain" description="Cytochrome c" evidence="9">
    <location>
        <begin position="226"/>
        <end position="325"/>
    </location>
</feature>
<evidence type="ECO:0000259" key="10">
    <source>
        <dbReference type="PROSITE" id="PS51352"/>
    </source>
</evidence>
<evidence type="ECO:0000256" key="7">
    <source>
        <dbReference type="PIRSR" id="PIRSR603782-2"/>
    </source>
</evidence>
<dbReference type="PROSITE" id="PS51352">
    <property type="entry name" value="THIOREDOXIN_2"/>
    <property type="match status" value="1"/>
</dbReference>
<dbReference type="PANTHER" id="PTHR12151">
    <property type="entry name" value="ELECTRON TRANSPORT PROTIN SCO1/SENC FAMILY MEMBER"/>
    <property type="match status" value="1"/>
</dbReference>
<keyword evidence="3 6" id="KW-0479">Metal-binding</keyword>
<dbReference type="InterPro" id="IPR009056">
    <property type="entry name" value="Cyt_c-like_dom"/>
</dbReference>
<keyword evidence="12" id="KW-1185">Reference proteome</keyword>
<evidence type="ECO:0000256" key="5">
    <source>
        <dbReference type="ARBA" id="ARBA00023008"/>
    </source>
</evidence>
<keyword evidence="4 8" id="KW-0408">Iron</keyword>
<feature type="domain" description="Thioredoxin" evidence="10">
    <location>
        <begin position="44"/>
        <end position="214"/>
    </location>
</feature>
<dbReference type="InterPro" id="IPR013766">
    <property type="entry name" value="Thioredoxin_domain"/>
</dbReference>
<evidence type="ECO:0000256" key="3">
    <source>
        <dbReference type="ARBA" id="ARBA00022723"/>
    </source>
</evidence>
<evidence type="ECO:0000256" key="8">
    <source>
        <dbReference type="PROSITE-ProRule" id="PRU00433"/>
    </source>
</evidence>
<sequence length="341" mass="38258">MTRSRGIAFAALGLAALLAVGFGGWQAWQARQGDGEQSEEATGSWDGEYFPNVRLIDQDGRKVRFFDDLIKGKVVLVNFIFTGCGDSCPLETARLRQVQNLLGDRLGKEVHFYSISIDPVSDTPERLREYMQKFHIGPGWRFFTGDVDDINLLRDRLGLIAPNEDLAKLSQHSLSVVIGNQNTNQWIKVSPFENPYILADKLGNNLQNWKHLNTAGNDYASAPKIRAPSTGEQLYRTRCNSCHSLGPVEGQLGELRNIGPDLLGVTRVRDRAWLTRWIKEPDVMLKEKDPLALQLYEQYDRVAMPNLLLSDGDIEAIIAYMDEETLRLQPQADASQVGKAD</sequence>
<dbReference type="PROSITE" id="PS51007">
    <property type="entry name" value="CYTC"/>
    <property type="match status" value="1"/>
</dbReference>
<comment type="similarity">
    <text evidence="1">Belongs to the SCO1/2 family.</text>
</comment>
<dbReference type="InterPro" id="IPR003782">
    <property type="entry name" value="SCO1/SenC"/>
</dbReference>
<dbReference type="InterPro" id="IPR036249">
    <property type="entry name" value="Thioredoxin-like_sf"/>
</dbReference>
<evidence type="ECO:0000313" key="12">
    <source>
        <dbReference type="Proteomes" id="UP000242957"/>
    </source>
</evidence>
<keyword evidence="7" id="KW-1015">Disulfide bond</keyword>
<name>A0A1H0KAQ7_9PSED</name>
<dbReference type="Pfam" id="PF13442">
    <property type="entry name" value="Cytochrome_CBB3"/>
    <property type="match status" value="1"/>
</dbReference>
<feature type="binding site" evidence="6">
    <location>
        <position position="84"/>
    </location>
    <ligand>
        <name>Cu cation</name>
        <dbReference type="ChEBI" id="CHEBI:23378"/>
    </ligand>
</feature>
<dbReference type="Proteomes" id="UP000242957">
    <property type="component" value="Unassembled WGS sequence"/>
</dbReference>
<feature type="binding site" evidence="6">
    <location>
        <position position="88"/>
    </location>
    <ligand>
        <name>Cu cation</name>
        <dbReference type="ChEBI" id="CHEBI:23378"/>
    </ligand>
</feature>